<dbReference type="RefSeq" id="WP_061422606.1">
    <property type="nucleotide sequence ID" value="NZ_JAHZQO010000013.1"/>
</dbReference>
<name>A0A139N1S5_STRCR</name>
<dbReference type="Proteomes" id="UP000070377">
    <property type="component" value="Unassembled WGS sequence"/>
</dbReference>
<dbReference type="PATRIC" id="fig|45634.12.peg.944"/>
<evidence type="ECO:0000313" key="1">
    <source>
        <dbReference type="EMBL" id="KXT69968.1"/>
    </source>
</evidence>
<gene>
    <name evidence="1" type="ORF">SCRDD08_00907</name>
</gene>
<reference evidence="1 2" key="1">
    <citation type="submission" date="2016-01" db="EMBL/GenBank/DDBJ databases">
        <title>Highly variable Streptococcus oralis are common among viridans streptococci isolated from primates.</title>
        <authorList>
            <person name="Denapaite D."/>
            <person name="Rieger M."/>
            <person name="Koendgen S."/>
            <person name="Brueckner R."/>
            <person name="Ochigava I."/>
            <person name="Kappeler P."/>
            <person name="Maetz-Rensing K."/>
            <person name="Leendertz F."/>
            <person name="Hakenbeck R."/>
        </authorList>
    </citation>
    <scope>NUCLEOTIDE SEQUENCE [LARGE SCALE GENOMIC DNA]</scope>
    <source>
        <strain evidence="1 2">DD08</strain>
    </source>
</reference>
<dbReference type="AlphaFoldDB" id="A0A139N1S5"/>
<organism evidence="1 2">
    <name type="scientific">Streptococcus cristatus</name>
    <dbReference type="NCBI Taxonomy" id="45634"/>
    <lineage>
        <taxon>Bacteria</taxon>
        <taxon>Bacillati</taxon>
        <taxon>Bacillota</taxon>
        <taxon>Bacilli</taxon>
        <taxon>Lactobacillales</taxon>
        <taxon>Streptococcaceae</taxon>
        <taxon>Streptococcus</taxon>
    </lineage>
</organism>
<sequence length="67" mass="7607">MKKYIIEHLANKSSTLSIAFINGKSHTFCAVVDEIPDSPNLIELKLSDEQYVVLVNIDQVCYINHRS</sequence>
<comment type="caution">
    <text evidence="1">The sequence shown here is derived from an EMBL/GenBank/DDBJ whole genome shotgun (WGS) entry which is preliminary data.</text>
</comment>
<proteinExistence type="predicted"/>
<protein>
    <submittedName>
        <fullName evidence="1">Uncharacterized protein</fullName>
    </submittedName>
</protein>
<dbReference type="EMBL" id="LQRD01000033">
    <property type="protein sequence ID" value="KXT69968.1"/>
    <property type="molecule type" value="Genomic_DNA"/>
</dbReference>
<evidence type="ECO:0000313" key="2">
    <source>
        <dbReference type="Proteomes" id="UP000070377"/>
    </source>
</evidence>
<accession>A0A139N1S5</accession>
<dbReference type="STRING" id="45634.SCRDD08_00907"/>